<dbReference type="PANTHER" id="PTHR14226:SF78">
    <property type="entry name" value="SLR0060 PROTEIN"/>
    <property type="match status" value="1"/>
</dbReference>
<dbReference type="InterPro" id="IPR016035">
    <property type="entry name" value="Acyl_Trfase/lysoPLipase"/>
</dbReference>
<keyword evidence="2 4" id="KW-0442">Lipid degradation</keyword>
<evidence type="ECO:0000313" key="7">
    <source>
        <dbReference type="Proteomes" id="UP000241421"/>
    </source>
</evidence>
<dbReference type="InterPro" id="IPR050301">
    <property type="entry name" value="NTE"/>
</dbReference>
<dbReference type="RefSeq" id="WP_106759306.1">
    <property type="nucleotide sequence ID" value="NZ_PXWF02000279.1"/>
</dbReference>
<accession>A0A2U2HFX4</accession>
<reference evidence="6 7" key="1">
    <citation type="submission" date="2018-04" db="EMBL/GenBank/DDBJ databases">
        <title>Massilia violaceinigra sp. nov., a novel purple-pigmented bacterium isolated from Tianshan glacier, Xinjiang, China.</title>
        <authorList>
            <person name="Wang H."/>
        </authorList>
    </citation>
    <scope>NUCLEOTIDE SEQUENCE [LARGE SCALE GENOMIC DNA]</scope>
    <source>
        <strain evidence="6 7">B448-2</strain>
    </source>
</reference>
<evidence type="ECO:0000313" key="6">
    <source>
        <dbReference type="EMBL" id="PWF43614.1"/>
    </source>
</evidence>
<organism evidence="6 7">
    <name type="scientific">Massilia glaciei</name>
    <dbReference type="NCBI Taxonomy" id="1524097"/>
    <lineage>
        <taxon>Bacteria</taxon>
        <taxon>Pseudomonadati</taxon>
        <taxon>Pseudomonadota</taxon>
        <taxon>Betaproteobacteria</taxon>
        <taxon>Burkholderiales</taxon>
        <taxon>Oxalobacteraceae</taxon>
        <taxon>Telluria group</taxon>
        <taxon>Massilia</taxon>
    </lineage>
</organism>
<evidence type="ECO:0000259" key="5">
    <source>
        <dbReference type="PROSITE" id="PS51635"/>
    </source>
</evidence>
<comment type="caution">
    <text evidence="4">Lacks conserved residue(s) required for the propagation of feature annotation.</text>
</comment>
<feature type="domain" description="PNPLA" evidence="5">
    <location>
        <begin position="15"/>
        <end position="214"/>
    </location>
</feature>
<feature type="short sequence motif" description="DGA/G" evidence="4">
    <location>
        <begin position="201"/>
        <end position="203"/>
    </location>
</feature>
<keyword evidence="3 4" id="KW-0443">Lipid metabolism</keyword>
<dbReference type="SUPFAM" id="SSF52151">
    <property type="entry name" value="FabD/lysophospholipase-like"/>
    <property type="match status" value="1"/>
</dbReference>
<gene>
    <name evidence="6" type="ORF">C7C56_020995</name>
</gene>
<dbReference type="EMBL" id="PXWF02000279">
    <property type="protein sequence ID" value="PWF43614.1"/>
    <property type="molecule type" value="Genomic_DNA"/>
</dbReference>
<dbReference type="PANTHER" id="PTHR14226">
    <property type="entry name" value="NEUROPATHY TARGET ESTERASE/SWISS CHEESE D.MELANOGASTER"/>
    <property type="match status" value="1"/>
</dbReference>
<dbReference type="Pfam" id="PF01734">
    <property type="entry name" value="Patatin"/>
    <property type="match status" value="1"/>
</dbReference>
<evidence type="ECO:0000256" key="2">
    <source>
        <dbReference type="ARBA" id="ARBA00022963"/>
    </source>
</evidence>
<sequence>MAIMVNGVEKRIGLAMSGGGFRAAAFHLGVMRELDRRGILDKLDLITCVSGGSIAGATVALNWRAPDKLDLLEQYLKTRSVTASSLLAGAFDPFDNRTDKLAASYDEHLFKGATLESLAGGPRIYLNATNLATGKMFFFVAGGGKPSEMGDYILGAVVKPAFPLCRAVAASSAFPPLFAPMRLDAADYKHSKKVDYVTLTDGGVYDNLGVNPLLGEENGLDYVIVSDGGKPFAIDTTPTESGVAALKAGIDIMMEQVRALQFDRLLHRHYAKKGPRPLWFSIDSTHGEEQSGDAAFASSIRTQLNRMSDEEMDVLSRHGGALLRHRLAEYAPEI</sequence>
<protein>
    <submittedName>
        <fullName evidence="6">Patatin</fullName>
    </submittedName>
</protein>
<keyword evidence="1 4" id="KW-0378">Hydrolase</keyword>
<feature type="active site" description="Proton acceptor" evidence="4">
    <location>
        <position position="201"/>
    </location>
</feature>
<dbReference type="InterPro" id="IPR002641">
    <property type="entry name" value="PNPLA_dom"/>
</dbReference>
<comment type="caution">
    <text evidence="6">The sequence shown here is derived from an EMBL/GenBank/DDBJ whole genome shotgun (WGS) entry which is preliminary data.</text>
</comment>
<dbReference type="PROSITE" id="PS51635">
    <property type="entry name" value="PNPLA"/>
    <property type="match status" value="1"/>
</dbReference>
<name>A0A2U2HFX4_9BURK</name>
<dbReference type="GO" id="GO:0016042">
    <property type="term" value="P:lipid catabolic process"/>
    <property type="evidence" value="ECO:0007669"/>
    <property type="project" value="UniProtKB-UniRule"/>
</dbReference>
<evidence type="ECO:0000256" key="3">
    <source>
        <dbReference type="ARBA" id="ARBA00023098"/>
    </source>
</evidence>
<keyword evidence="7" id="KW-1185">Reference proteome</keyword>
<dbReference type="OrthoDB" id="100544at2"/>
<dbReference type="AlphaFoldDB" id="A0A2U2HFX4"/>
<proteinExistence type="predicted"/>
<evidence type="ECO:0000256" key="1">
    <source>
        <dbReference type="ARBA" id="ARBA00022801"/>
    </source>
</evidence>
<dbReference type="GO" id="GO:0016787">
    <property type="term" value="F:hydrolase activity"/>
    <property type="evidence" value="ECO:0007669"/>
    <property type="project" value="UniProtKB-UniRule"/>
</dbReference>
<dbReference type="Gene3D" id="3.40.1090.10">
    <property type="entry name" value="Cytosolic phospholipase A2 catalytic domain"/>
    <property type="match status" value="2"/>
</dbReference>
<feature type="active site" description="Nucleophile" evidence="4">
    <location>
        <position position="50"/>
    </location>
</feature>
<evidence type="ECO:0000256" key="4">
    <source>
        <dbReference type="PROSITE-ProRule" id="PRU01161"/>
    </source>
</evidence>
<dbReference type="Proteomes" id="UP000241421">
    <property type="component" value="Unassembled WGS sequence"/>
</dbReference>